<protein>
    <submittedName>
        <fullName evidence="1">Uncharacterized protein</fullName>
    </submittedName>
</protein>
<comment type="caution">
    <text evidence="1">The sequence shown here is derived from an EMBL/GenBank/DDBJ whole genome shotgun (WGS) entry which is preliminary data.</text>
</comment>
<name>A0ABU4UUX2_9PSEU</name>
<dbReference type="EMBL" id="JAXAVU010000007">
    <property type="protein sequence ID" value="MDX8143259.1"/>
    <property type="molecule type" value="Genomic_DNA"/>
</dbReference>
<evidence type="ECO:0000313" key="1">
    <source>
        <dbReference type="EMBL" id="MDX8143259.1"/>
    </source>
</evidence>
<sequence>MSALLNTSTLSEEIGNLGALRAPVRKPQPAAKIRAAGHVSAEPEWMKTTAAYWREHDFGRGGRPAPGTPLTVSISGYGVPVGVICGRVLPYDGRWMSSSFPVLLMRPGYEPTSVSWMLSATPARNGETLLIATYDLLGCNLADGFDLSGTQVTGRFDTETVTLRARRLRLVEGEA</sequence>
<dbReference type="RefSeq" id="WP_319975524.1">
    <property type="nucleotide sequence ID" value="NZ_JAXAVU010000007.1"/>
</dbReference>
<keyword evidence="2" id="KW-1185">Reference proteome</keyword>
<accession>A0ABU4UUX2</accession>
<evidence type="ECO:0000313" key="2">
    <source>
        <dbReference type="Proteomes" id="UP001285352"/>
    </source>
</evidence>
<gene>
    <name evidence="1" type="ORF">SK854_14115</name>
</gene>
<organism evidence="1 2">
    <name type="scientific">Lentzea sokolovensis</name>
    <dbReference type="NCBI Taxonomy" id="3095429"/>
    <lineage>
        <taxon>Bacteria</taxon>
        <taxon>Bacillati</taxon>
        <taxon>Actinomycetota</taxon>
        <taxon>Actinomycetes</taxon>
        <taxon>Pseudonocardiales</taxon>
        <taxon>Pseudonocardiaceae</taxon>
        <taxon>Lentzea</taxon>
    </lineage>
</organism>
<proteinExistence type="predicted"/>
<reference evidence="1 2" key="1">
    <citation type="submission" date="2023-11" db="EMBL/GenBank/DDBJ databases">
        <title>Lentzea sokolovensis, sp. nov., Lentzea kristufkii, sp. nov., and Lentzea miocenensis, sp. nov., rare actinobacteria from Sokolov Coal Basin, Miocene lacustrine sediment, Czech Republic.</title>
        <authorList>
            <person name="Lara A."/>
            <person name="Kotroba L."/>
            <person name="Nouioui I."/>
            <person name="Neumann-Schaal M."/>
            <person name="Mast Y."/>
            <person name="Chronakova A."/>
        </authorList>
    </citation>
    <scope>NUCLEOTIDE SEQUENCE [LARGE SCALE GENOMIC DNA]</scope>
    <source>
        <strain evidence="1 2">BCCO 10_0061</strain>
    </source>
</reference>
<dbReference type="Proteomes" id="UP001285352">
    <property type="component" value="Unassembled WGS sequence"/>
</dbReference>